<reference evidence="4" key="1">
    <citation type="journal article" date="2019" name="Int. J. Syst. Evol. Microbiol.">
        <title>The Global Catalogue of Microorganisms (GCM) 10K type strain sequencing project: providing services to taxonomists for standard genome sequencing and annotation.</title>
        <authorList>
            <consortium name="The Broad Institute Genomics Platform"/>
            <consortium name="The Broad Institute Genome Sequencing Center for Infectious Disease"/>
            <person name="Wu L."/>
            <person name="Ma J."/>
        </authorList>
    </citation>
    <scope>NUCLEOTIDE SEQUENCE [LARGE SCALE GENOMIC DNA]</scope>
    <source>
        <strain evidence="4">CGMCC 1.13718</strain>
    </source>
</reference>
<dbReference type="Proteomes" id="UP001596425">
    <property type="component" value="Unassembled WGS sequence"/>
</dbReference>
<sequence length="98" mass="11344">MDQEQNAPLREDVHLLDEELGAVLRQQAGEQLFDTVETIRQVAVESRSQGEMPLKRLRQLLDPLDDEALLEVARAFSQFLSLANIAEQRHRERLSRHQ</sequence>
<gene>
    <name evidence="3" type="ORF">ACFQBM_12725</name>
</gene>
<proteinExistence type="predicted"/>
<dbReference type="PANTHER" id="PTHR30523">
    <property type="entry name" value="PHOSPHOENOLPYRUVATE CARBOXYLASE"/>
    <property type="match status" value="1"/>
</dbReference>
<organism evidence="3 4">
    <name type="scientific">Microbulbifer taiwanensis</name>
    <dbReference type="NCBI Taxonomy" id="986746"/>
    <lineage>
        <taxon>Bacteria</taxon>
        <taxon>Pseudomonadati</taxon>
        <taxon>Pseudomonadota</taxon>
        <taxon>Gammaproteobacteria</taxon>
        <taxon>Cellvibrionales</taxon>
        <taxon>Microbulbiferaceae</taxon>
        <taxon>Microbulbifer</taxon>
    </lineage>
</organism>
<evidence type="ECO:0000256" key="2">
    <source>
        <dbReference type="ARBA" id="ARBA00022419"/>
    </source>
</evidence>
<evidence type="ECO:0000313" key="3">
    <source>
        <dbReference type="EMBL" id="MFC6634157.1"/>
    </source>
</evidence>
<keyword evidence="4" id="KW-1185">Reference proteome</keyword>
<accession>A0ABW1YQ15</accession>
<dbReference type="GO" id="GO:0008964">
    <property type="term" value="F:phosphoenolpyruvate carboxylase activity"/>
    <property type="evidence" value="ECO:0007669"/>
    <property type="project" value="UniProtKB-EC"/>
</dbReference>
<dbReference type="Pfam" id="PF00311">
    <property type="entry name" value="PEPcase"/>
    <property type="match status" value="1"/>
</dbReference>
<name>A0ABW1YQ15_9GAMM</name>
<evidence type="ECO:0000313" key="4">
    <source>
        <dbReference type="Proteomes" id="UP001596425"/>
    </source>
</evidence>
<dbReference type="SUPFAM" id="SSF51621">
    <property type="entry name" value="Phosphoenolpyruvate/pyruvate domain"/>
    <property type="match status" value="1"/>
</dbReference>
<protein>
    <recommendedName>
        <fullName evidence="2">Phosphoenolpyruvate carboxylase</fullName>
    </recommendedName>
</protein>
<comment type="caution">
    <text evidence="3">The sequence shown here is derived from an EMBL/GenBank/DDBJ whole genome shotgun (WGS) entry which is preliminary data.</text>
</comment>
<dbReference type="InterPro" id="IPR015813">
    <property type="entry name" value="Pyrv/PenolPyrv_kinase-like_dom"/>
</dbReference>
<dbReference type="RefSeq" id="WP_319024491.1">
    <property type="nucleotide sequence ID" value="NZ_JACZFR010000010.1"/>
</dbReference>
<dbReference type="InterPro" id="IPR021135">
    <property type="entry name" value="PEP_COase"/>
</dbReference>
<comment type="function">
    <text evidence="1">Forms oxaloacetate, a four-carbon dicarboxylic acid source for the tricarboxylic acid cycle.</text>
</comment>
<dbReference type="EMBL" id="JBHSVR010000001">
    <property type="protein sequence ID" value="MFC6634157.1"/>
    <property type="molecule type" value="Genomic_DNA"/>
</dbReference>
<dbReference type="PANTHER" id="PTHR30523:SF6">
    <property type="entry name" value="PHOSPHOENOLPYRUVATE CARBOXYLASE"/>
    <property type="match status" value="1"/>
</dbReference>
<evidence type="ECO:0000256" key="1">
    <source>
        <dbReference type="ARBA" id="ARBA00003670"/>
    </source>
</evidence>
<keyword evidence="3" id="KW-0456">Lyase</keyword>